<evidence type="ECO:0000313" key="4">
    <source>
        <dbReference type="Proteomes" id="UP000189161"/>
    </source>
</evidence>
<evidence type="ECO:0000313" key="2">
    <source>
        <dbReference type="EMBL" id="OOF45022.1"/>
    </source>
</evidence>
<protein>
    <submittedName>
        <fullName evidence="1">Uncharacterized protein</fullName>
    </submittedName>
</protein>
<keyword evidence="4" id="KW-1185">Reference proteome</keyword>
<organism evidence="1 3">
    <name type="scientific">Rodentibacter trehalosifermentans</name>
    <dbReference type="NCBI Taxonomy" id="1908263"/>
    <lineage>
        <taxon>Bacteria</taxon>
        <taxon>Pseudomonadati</taxon>
        <taxon>Pseudomonadota</taxon>
        <taxon>Gammaproteobacteria</taxon>
        <taxon>Pasteurellales</taxon>
        <taxon>Pasteurellaceae</taxon>
        <taxon>Rodentibacter</taxon>
    </lineage>
</organism>
<evidence type="ECO:0000313" key="1">
    <source>
        <dbReference type="EMBL" id="OOF43825.1"/>
    </source>
</evidence>
<dbReference type="EMBL" id="MLHK01000065">
    <property type="protein sequence ID" value="OOF43825.1"/>
    <property type="molecule type" value="Genomic_DNA"/>
</dbReference>
<accession>A0A1V3INI4</accession>
<evidence type="ECO:0000313" key="3">
    <source>
        <dbReference type="Proteomes" id="UP000188728"/>
    </source>
</evidence>
<dbReference type="EMBL" id="MLHL01000108">
    <property type="protein sequence ID" value="OOF45022.1"/>
    <property type="molecule type" value="Genomic_DNA"/>
</dbReference>
<reference evidence="3 4" key="1">
    <citation type="submission" date="2016-10" db="EMBL/GenBank/DDBJ databases">
        <title>Rodentibacter gen. nov. and new species.</title>
        <authorList>
            <person name="Christensen H."/>
        </authorList>
    </citation>
    <scope>NUCLEOTIDE SEQUENCE [LARGE SCALE GENOMIC DNA]</scope>
    <source>
        <strain evidence="1 3">H1983213011</strain>
        <strain evidence="2 4">H1987082031</strain>
    </source>
</reference>
<dbReference type="AlphaFoldDB" id="A0A1V3INI4"/>
<sequence>MVNCVDKGKSFPYIAYFQKKDQIGKTNVNTRWNDVQACGGINISRSNNEFQIKNERDKNGAIEPAVIKQFEACMLSKGYVRLYYADCGTQDPKWDKGKCNL</sequence>
<dbReference type="Proteomes" id="UP000188728">
    <property type="component" value="Unassembled WGS sequence"/>
</dbReference>
<accession>A0A1V3IRX7</accession>
<name>A0A1V3INI4_9PAST</name>
<comment type="caution">
    <text evidence="1">The sequence shown here is derived from an EMBL/GenBank/DDBJ whole genome shotgun (WGS) entry which is preliminary data.</text>
</comment>
<dbReference type="Proteomes" id="UP000189161">
    <property type="component" value="Unassembled WGS sequence"/>
</dbReference>
<proteinExistence type="predicted"/>
<dbReference type="OrthoDB" id="5679304at2"/>
<gene>
    <name evidence="1" type="ORF">BKK51_10935</name>
    <name evidence="2" type="ORF">BKK52_12960</name>
</gene>